<dbReference type="Pfam" id="PF25989">
    <property type="entry name" value="YknX_C"/>
    <property type="match status" value="1"/>
</dbReference>
<accession>R3TMT1</accession>
<evidence type="ECO:0000313" key="6">
    <source>
        <dbReference type="Proteomes" id="UP000013785"/>
    </source>
</evidence>
<dbReference type="eggNOG" id="COG0845">
    <property type="taxonomic scope" value="Bacteria"/>
</dbReference>
<dbReference type="Proteomes" id="UP000013785">
    <property type="component" value="Unassembled WGS sequence"/>
</dbReference>
<keyword evidence="2" id="KW-0472">Membrane</keyword>
<dbReference type="InterPro" id="IPR058636">
    <property type="entry name" value="Beta-barrel_YknX"/>
</dbReference>
<keyword evidence="2" id="KW-0812">Transmembrane</keyword>
<dbReference type="Gene3D" id="2.40.30.170">
    <property type="match status" value="1"/>
</dbReference>
<comment type="caution">
    <text evidence="5">The sequence shown here is derived from an EMBL/GenBank/DDBJ whole genome shotgun (WGS) entry which is preliminary data.</text>
</comment>
<evidence type="ECO:0008006" key="7">
    <source>
        <dbReference type="Google" id="ProtNLM"/>
    </source>
</evidence>
<dbReference type="OrthoDB" id="2269868at2"/>
<keyword evidence="6" id="KW-1185">Reference proteome</keyword>
<proteinExistence type="predicted"/>
<dbReference type="Gene3D" id="2.40.420.20">
    <property type="match status" value="1"/>
</dbReference>
<feature type="coiled-coil region" evidence="1">
    <location>
        <begin position="99"/>
        <end position="210"/>
    </location>
</feature>
<organism evidence="5 6">
    <name type="scientific">Enterococcus phoeniculicola ATCC BAA-412</name>
    <dbReference type="NCBI Taxonomy" id="1158610"/>
    <lineage>
        <taxon>Bacteria</taxon>
        <taxon>Bacillati</taxon>
        <taxon>Bacillota</taxon>
        <taxon>Bacilli</taxon>
        <taxon>Lactobacillales</taxon>
        <taxon>Enterococcaceae</taxon>
        <taxon>Enterococcus</taxon>
    </lineage>
</organism>
<keyword evidence="2" id="KW-1133">Transmembrane helix</keyword>
<sequence>MKKLSKKKQIQLSIISGLLIVIILIVAIFINLKKSEKPAETSYQTVTLEQTDPLLFKGVVQAEKIEEVYYDQTLGKISNIAIKDGQEVKEKTVLLTYQNETVEDQASEQEQSIDKLNLAVSNAQQNLDNAYQKQSDLTNKREEARLEYNRQDSNSEKGAAKQQELEAKIEQYDQSLDAQKEAISQAQQSLDAATLDLTDANETIEKTKKKVTTNVAATSTGIAYVNLKGKTDPSVPLVTIVSPNTVIEGTVSEYDYTRVKKGKKVTLRAMSESKEINGTISEVNQLPQATTAQTTGTQTTMANYTFLVKPDESLQYGYSVEITLPIDELRIPNKAVIKEKDQTFVYLYQKGKVKKQAVKVEEVNGVTILKEGLKQKDQLISNPDSKLKDGQEVAVN</sequence>
<dbReference type="GO" id="GO:0015562">
    <property type="term" value="F:efflux transmembrane transporter activity"/>
    <property type="evidence" value="ECO:0007669"/>
    <property type="project" value="TreeGrafter"/>
</dbReference>
<dbReference type="Pfam" id="PF25990">
    <property type="entry name" value="Beta-barrel_YknX"/>
    <property type="match status" value="1"/>
</dbReference>
<evidence type="ECO:0000313" key="5">
    <source>
        <dbReference type="EMBL" id="EOL42353.1"/>
    </source>
</evidence>
<dbReference type="EMBL" id="AJAT01000017">
    <property type="protein sequence ID" value="EOL42353.1"/>
    <property type="molecule type" value="Genomic_DNA"/>
</dbReference>
<protein>
    <recommendedName>
        <fullName evidence="7">Efflux transporter, RND family, MFP subunit</fullName>
    </recommendedName>
</protein>
<reference evidence="5 6" key="1">
    <citation type="submission" date="2013-02" db="EMBL/GenBank/DDBJ databases">
        <title>The Genome Sequence of Enterococcus phoeniculicola BAA-412.</title>
        <authorList>
            <consortium name="The Broad Institute Genome Sequencing Platform"/>
            <consortium name="The Broad Institute Genome Sequencing Center for Infectious Disease"/>
            <person name="Earl A.M."/>
            <person name="Gilmore M.S."/>
            <person name="Lebreton F."/>
            <person name="Walker B."/>
            <person name="Young S.K."/>
            <person name="Zeng Q."/>
            <person name="Gargeya S."/>
            <person name="Fitzgerald M."/>
            <person name="Haas B."/>
            <person name="Abouelleil A."/>
            <person name="Alvarado L."/>
            <person name="Arachchi H.M."/>
            <person name="Berlin A.M."/>
            <person name="Chapman S.B."/>
            <person name="Dewar J."/>
            <person name="Goldberg J."/>
            <person name="Griggs A."/>
            <person name="Gujja S."/>
            <person name="Hansen M."/>
            <person name="Howarth C."/>
            <person name="Imamovic A."/>
            <person name="Larimer J."/>
            <person name="McCowan C."/>
            <person name="Murphy C."/>
            <person name="Neiman D."/>
            <person name="Pearson M."/>
            <person name="Priest M."/>
            <person name="Roberts A."/>
            <person name="Saif S."/>
            <person name="Shea T."/>
            <person name="Sisk P."/>
            <person name="Sykes S."/>
            <person name="Wortman J."/>
            <person name="Nusbaum C."/>
            <person name="Birren B."/>
        </authorList>
    </citation>
    <scope>NUCLEOTIDE SEQUENCE [LARGE SCALE GENOMIC DNA]</scope>
    <source>
        <strain evidence="5 6">ATCC BAA-412</strain>
    </source>
</reference>
<evidence type="ECO:0000256" key="2">
    <source>
        <dbReference type="SAM" id="Phobius"/>
    </source>
</evidence>
<dbReference type="PANTHER" id="PTHR30469">
    <property type="entry name" value="MULTIDRUG RESISTANCE PROTEIN MDTA"/>
    <property type="match status" value="1"/>
</dbReference>
<dbReference type="AlphaFoldDB" id="R3TMT1"/>
<evidence type="ECO:0000259" key="3">
    <source>
        <dbReference type="Pfam" id="PF25989"/>
    </source>
</evidence>
<evidence type="ECO:0000259" key="4">
    <source>
        <dbReference type="Pfam" id="PF25990"/>
    </source>
</evidence>
<dbReference type="PATRIC" id="fig|1158610.3.peg.2687"/>
<evidence type="ECO:0000256" key="1">
    <source>
        <dbReference type="SAM" id="Coils"/>
    </source>
</evidence>
<dbReference type="HOGENOM" id="CLU_018816_19_0_9"/>
<dbReference type="InterPro" id="IPR058637">
    <property type="entry name" value="YknX-like_C"/>
</dbReference>
<feature type="domain" description="YknX-like beta-barrel" evidence="4">
    <location>
        <begin position="246"/>
        <end position="322"/>
    </location>
</feature>
<name>R3TMT1_9ENTE</name>
<dbReference type="STRING" id="154621.RV11_GL001902"/>
<feature type="transmembrane region" description="Helical" evidence="2">
    <location>
        <begin position="12"/>
        <end position="32"/>
    </location>
</feature>
<dbReference type="RefSeq" id="WP_010769340.1">
    <property type="nucleotide sequence ID" value="NZ_ASWE01000001.1"/>
</dbReference>
<dbReference type="GO" id="GO:1990281">
    <property type="term" value="C:efflux pump complex"/>
    <property type="evidence" value="ECO:0007669"/>
    <property type="project" value="TreeGrafter"/>
</dbReference>
<keyword evidence="1" id="KW-0175">Coiled coil</keyword>
<feature type="domain" description="YknX-like C-terminal permuted SH3-like" evidence="3">
    <location>
        <begin position="329"/>
        <end position="395"/>
    </location>
</feature>
<gene>
    <name evidence="5" type="ORF">UC3_02705</name>
</gene>